<dbReference type="PROSITE" id="PS00572">
    <property type="entry name" value="GLYCOSYL_HYDROL_F1_1"/>
    <property type="match status" value="1"/>
</dbReference>
<comment type="similarity">
    <text evidence="1 5">Belongs to the glycosyl hydrolase 1 family.</text>
</comment>
<dbReference type="PANTHER" id="PTHR10353">
    <property type="entry name" value="GLYCOSYL HYDROLASE"/>
    <property type="match status" value="1"/>
</dbReference>
<keyword evidence="2" id="KW-0378">Hydrolase</keyword>
<reference evidence="6" key="1">
    <citation type="submission" date="2022-03" db="EMBL/GenBank/DDBJ databases">
        <title>First case of bacteraemia caused by Dielma fastidiosa in a patient hospitalised with diverticulitis.</title>
        <authorList>
            <person name="Forman-Ankjaer B."/>
            <person name="Hvid-Jensen F."/>
            <person name="Kobel C.M."/>
            <person name="Greve T."/>
        </authorList>
    </citation>
    <scope>NUCLEOTIDE SEQUENCE</scope>
    <source>
        <strain evidence="6">AUH_DF_2021</strain>
    </source>
</reference>
<evidence type="ECO:0000313" key="7">
    <source>
        <dbReference type="Proteomes" id="UP001276902"/>
    </source>
</evidence>
<dbReference type="InterPro" id="IPR018120">
    <property type="entry name" value="Glyco_hydro_1_AS"/>
</dbReference>
<evidence type="ECO:0000313" key="6">
    <source>
        <dbReference type="EMBL" id="MDY5168393.1"/>
    </source>
</evidence>
<evidence type="ECO:0000256" key="3">
    <source>
        <dbReference type="ARBA" id="ARBA00023295"/>
    </source>
</evidence>
<dbReference type="AlphaFoldDB" id="A0AB35UK30"/>
<dbReference type="InterPro" id="IPR017853">
    <property type="entry name" value="GH"/>
</dbReference>
<feature type="active site" description="Nucleophile" evidence="4">
    <location>
        <position position="379"/>
    </location>
</feature>
<evidence type="ECO:0000256" key="2">
    <source>
        <dbReference type="ARBA" id="ARBA00022801"/>
    </source>
</evidence>
<dbReference type="RefSeq" id="WP_320883687.1">
    <property type="nucleotide sequence ID" value="NZ_BAABZA010000007.1"/>
</dbReference>
<name>A0AB35UK30_9FIRM</name>
<dbReference type="Pfam" id="PF00232">
    <property type="entry name" value="Glyco_hydro_1"/>
    <property type="match status" value="2"/>
</dbReference>
<evidence type="ECO:0000256" key="5">
    <source>
        <dbReference type="RuleBase" id="RU003690"/>
    </source>
</evidence>
<dbReference type="GO" id="GO:0008422">
    <property type="term" value="F:beta-glucosidase activity"/>
    <property type="evidence" value="ECO:0007669"/>
    <property type="project" value="TreeGrafter"/>
</dbReference>
<evidence type="ECO:0000256" key="4">
    <source>
        <dbReference type="PROSITE-ProRule" id="PRU10055"/>
    </source>
</evidence>
<sequence>MTSYPEGFLWGGATADFQYEGGFNEGGRGLLSHDFETAGSAEKTRQISLKLKDGSRGTVDYRASLPDGAEACLYDDIYYPSHQGTDFYHHWQEDIKLMAEMGFKTYRFSICWSRIYPNGDEVKPNEEGLQFYDKVIDELLKYKIEPLITICHDELPYHLCKEYDGWSSRYVIDCYVKYAQTLFERYKGKVKYWLTFNEINAVGGYAQIGTHKQDHQTHYQAVHHMFVASSRAIKIGHELMPNAMFGTMFALSEIYPATCDPEDIFAAYCKRRESLFFADVMARGEYPNYTHEIFTRKNVQLHKEPGDDELIKLYPLDFVSFSYYRSTTANKNSDFDIMGGDVNPYCELTKWGWPVDPLGLRFCLNRLYDRYQKPLFVIENGLGALDEVEADGSIHDTYRIEYLAKHLQQIRDAITIDKVDCFGYTMWGNTDLVSLGTGEMKKRYGFVYVDMDDQGNGTLKRSKKDSFDWYKKVIATNGSDLDY</sequence>
<keyword evidence="3" id="KW-0326">Glycosidase</keyword>
<dbReference type="Gene3D" id="3.20.20.80">
    <property type="entry name" value="Glycosidases"/>
    <property type="match status" value="1"/>
</dbReference>
<dbReference type="InterPro" id="IPR001360">
    <property type="entry name" value="Glyco_hydro_1"/>
</dbReference>
<dbReference type="SUPFAM" id="SSF51445">
    <property type="entry name" value="(Trans)glycosidases"/>
    <property type="match status" value="1"/>
</dbReference>
<gene>
    <name evidence="6" type="ORF">MQE39_09725</name>
</gene>
<dbReference type="GO" id="GO:0016052">
    <property type="term" value="P:carbohydrate catabolic process"/>
    <property type="evidence" value="ECO:0007669"/>
    <property type="project" value="TreeGrafter"/>
</dbReference>
<dbReference type="Proteomes" id="UP001276902">
    <property type="component" value="Unassembled WGS sequence"/>
</dbReference>
<dbReference type="GO" id="GO:0005829">
    <property type="term" value="C:cytosol"/>
    <property type="evidence" value="ECO:0007669"/>
    <property type="project" value="TreeGrafter"/>
</dbReference>
<proteinExistence type="inferred from homology"/>
<dbReference type="PANTHER" id="PTHR10353:SF122">
    <property type="entry name" value="6-PHOSPHO-BETA-GLUCOSIDASE ASCB-RELATED"/>
    <property type="match status" value="1"/>
</dbReference>
<organism evidence="6 7">
    <name type="scientific">Dielma fastidiosa</name>
    <dbReference type="NCBI Taxonomy" id="1034346"/>
    <lineage>
        <taxon>Bacteria</taxon>
        <taxon>Bacillati</taxon>
        <taxon>Bacillota</taxon>
        <taxon>Erysipelotrichia</taxon>
        <taxon>Erysipelotrichales</taxon>
        <taxon>Erysipelotrichaceae</taxon>
        <taxon>Dielma</taxon>
    </lineage>
</organism>
<dbReference type="PRINTS" id="PR00131">
    <property type="entry name" value="GLHYDRLASE1"/>
</dbReference>
<protein>
    <submittedName>
        <fullName evidence="6">Family 1 glycosylhydrolase</fullName>
    </submittedName>
</protein>
<evidence type="ECO:0000256" key="1">
    <source>
        <dbReference type="ARBA" id="ARBA00010838"/>
    </source>
</evidence>
<comment type="caution">
    <text evidence="6">The sequence shown here is derived from an EMBL/GenBank/DDBJ whole genome shotgun (WGS) entry which is preliminary data.</text>
</comment>
<accession>A0AB35UK30</accession>
<dbReference type="EMBL" id="JALDAW010000013">
    <property type="protein sequence ID" value="MDY5168393.1"/>
    <property type="molecule type" value="Genomic_DNA"/>
</dbReference>